<dbReference type="SUPFAM" id="SSF52129">
    <property type="entry name" value="Caspase-like"/>
    <property type="match status" value="1"/>
</dbReference>
<comment type="similarity">
    <text evidence="1">Belongs to the peptidase C14A family.</text>
</comment>
<dbReference type="InterPro" id="IPR011029">
    <property type="entry name" value="DEATH-like_dom_sf"/>
</dbReference>
<dbReference type="Gene3D" id="3.40.50.1460">
    <property type="match status" value="1"/>
</dbReference>
<evidence type="ECO:0000259" key="5">
    <source>
        <dbReference type="PROSITE" id="PS50208"/>
    </source>
</evidence>
<evidence type="ECO:0000313" key="7">
    <source>
        <dbReference type="Proteomes" id="UP001346869"/>
    </source>
</evidence>
<keyword evidence="2" id="KW-0053">Apoptosis</keyword>
<evidence type="ECO:0000256" key="3">
    <source>
        <dbReference type="ARBA" id="ARBA00022737"/>
    </source>
</evidence>
<feature type="domain" description="DED" evidence="4">
    <location>
        <begin position="7"/>
        <end position="79"/>
    </location>
</feature>
<dbReference type="SMART" id="SM00031">
    <property type="entry name" value="DED"/>
    <property type="match status" value="2"/>
</dbReference>
<dbReference type="GO" id="GO:0006915">
    <property type="term" value="P:apoptotic process"/>
    <property type="evidence" value="ECO:0007669"/>
    <property type="project" value="UniProtKB-KW"/>
</dbReference>
<reference evidence="6 7" key="1">
    <citation type="journal article" date="2023" name="Genes (Basel)">
        <title>Chromosome-Level Genome Assembly and Circadian Gene Repertoire of the Patagonia Blennie Eleginops maclovinus-The Closest Ancestral Proxy of Antarctic Cryonotothenioids.</title>
        <authorList>
            <person name="Cheng C.C."/>
            <person name="Rivera-Colon A.G."/>
            <person name="Minhas B.F."/>
            <person name="Wilson L."/>
            <person name="Rayamajhi N."/>
            <person name="Vargas-Chacoff L."/>
            <person name="Catchen J.M."/>
        </authorList>
    </citation>
    <scope>NUCLEOTIDE SEQUENCE [LARGE SCALE GENOMIC DNA]</scope>
    <source>
        <strain evidence="6">JMC-PN-2008</strain>
    </source>
</reference>
<comment type="caution">
    <text evidence="6">The sequence shown here is derived from an EMBL/GenBank/DDBJ whole genome shotgun (WGS) entry which is preliminary data.</text>
</comment>
<accession>A0AAN7XJ38</accession>
<evidence type="ECO:0000259" key="4">
    <source>
        <dbReference type="PROSITE" id="PS50168"/>
    </source>
</evidence>
<keyword evidence="7" id="KW-1185">Reference proteome</keyword>
<dbReference type="Proteomes" id="UP001346869">
    <property type="component" value="Unassembled WGS sequence"/>
</dbReference>
<dbReference type="SMART" id="SM00115">
    <property type="entry name" value="CASc"/>
    <property type="match status" value="1"/>
</dbReference>
<dbReference type="InterPro" id="IPR011600">
    <property type="entry name" value="Pept_C14_caspase"/>
</dbReference>
<proteinExistence type="inferred from homology"/>
<dbReference type="GO" id="GO:0005737">
    <property type="term" value="C:cytoplasm"/>
    <property type="evidence" value="ECO:0007669"/>
    <property type="project" value="UniProtKB-ARBA"/>
</dbReference>
<gene>
    <name evidence="6" type="ORF">PBY51_022656</name>
</gene>
<sequence>MALSDQIQLQVINQTAEALSSCERRRLFYLCENLDTDNSVACMKEMLKSKLISHERGFLFLETLMLQLRRFDILRKVFKTSKEEVEMSLTHVQVLPKFRVLMANINEDMTDEDLSSVKFLLSSTIPPENMEKAKSFLDVIIELEKLDIVSPERVDSVEGCLRDIGRVDLAKKVSAYKMSAITTEGNTYQQQQQRLRAPYPFSAPMISLHPARPAESLLVASGCIPVPLNREQNSQSHLDRYKFNTNPRGLCVIIDCVGSDGEMLEQTFRALHFNVALYKWLSVAETLTALRGILRQRENFEGDGFVCCIISRGCLTNLMGTDTCGTGLLLDNVRRLFTADSCPMLAGKPKLFFIQRYSAPEFVPVARIQHRDEDLETDGYDWLPRFDIIPTDADVFWSHCWTNGSQLEQGQHRSIYLKALTDALHKAQRRKTNLVDVHTEVNAVIFEHNSRNSGANYRIDLKHTLRKDLYLQ</sequence>
<protein>
    <recommendedName>
        <fullName evidence="8">CASP8 and FADD-like apoptosis regulator</fullName>
    </recommendedName>
</protein>
<evidence type="ECO:0000256" key="2">
    <source>
        <dbReference type="ARBA" id="ARBA00022703"/>
    </source>
</evidence>
<evidence type="ECO:0000313" key="6">
    <source>
        <dbReference type="EMBL" id="KAK5861244.1"/>
    </source>
</evidence>
<dbReference type="InterPro" id="IPR001875">
    <property type="entry name" value="DED_dom"/>
</dbReference>
<dbReference type="GO" id="GO:0042981">
    <property type="term" value="P:regulation of apoptotic process"/>
    <property type="evidence" value="ECO:0007669"/>
    <property type="project" value="InterPro"/>
</dbReference>
<dbReference type="AlphaFoldDB" id="A0AAN7XJ38"/>
<dbReference type="FunFam" id="1.10.533.10:FF:000016">
    <property type="entry name" value="CASP8 and FADD-like apoptosis regulator"/>
    <property type="match status" value="1"/>
</dbReference>
<dbReference type="PROSITE" id="PS50208">
    <property type="entry name" value="CASPASE_P20"/>
    <property type="match status" value="1"/>
</dbReference>
<dbReference type="Gene3D" id="1.10.533.10">
    <property type="entry name" value="Death Domain, Fas"/>
    <property type="match status" value="2"/>
</dbReference>
<keyword evidence="3" id="KW-0677">Repeat</keyword>
<evidence type="ECO:0008006" key="8">
    <source>
        <dbReference type="Google" id="ProtNLM"/>
    </source>
</evidence>
<dbReference type="InterPro" id="IPR029030">
    <property type="entry name" value="Caspase-like_dom_sf"/>
</dbReference>
<dbReference type="PANTHER" id="PTHR48169">
    <property type="entry name" value="DED DOMAIN-CONTAINING PROTEIN"/>
    <property type="match status" value="1"/>
</dbReference>
<dbReference type="GO" id="GO:0006508">
    <property type="term" value="P:proteolysis"/>
    <property type="evidence" value="ECO:0007669"/>
    <property type="project" value="InterPro"/>
</dbReference>
<feature type="domain" description="DED" evidence="4">
    <location>
        <begin position="97"/>
        <end position="175"/>
    </location>
</feature>
<reference evidence="6 7" key="2">
    <citation type="journal article" date="2023" name="Mol. Biol. Evol.">
        <title>Genomics of Secondarily Temperate Adaptation in the Only Non-Antarctic Icefish.</title>
        <authorList>
            <person name="Rivera-Colon A.G."/>
            <person name="Rayamajhi N."/>
            <person name="Minhas B.F."/>
            <person name="Madrigal G."/>
            <person name="Bilyk K.T."/>
            <person name="Yoon V."/>
            <person name="Hune M."/>
            <person name="Gregory S."/>
            <person name="Cheng C.H.C."/>
            <person name="Catchen J.M."/>
        </authorList>
    </citation>
    <scope>NUCLEOTIDE SEQUENCE [LARGE SCALE GENOMIC DNA]</scope>
    <source>
        <strain evidence="6">JMC-PN-2008</strain>
    </source>
</reference>
<dbReference type="PROSITE" id="PS50168">
    <property type="entry name" value="DED"/>
    <property type="match status" value="2"/>
</dbReference>
<dbReference type="SUPFAM" id="SSF47986">
    <property type="entry name" value="DEATH domain"/>
    <property type="match status" value="1"/>
</dbReference>
<name>A0AAN7XJ38_ELEMC</name>
<dbReference type="GO" id="GO:0004197">
    <property type="term" value="F:cysteine-type endopeptidase activity"/>
    <property type="evidence" value="ECO:0007669"/>
    <property type="project" value="InterPro"/>
</dbReference>
<evidence type="ECO:0000256" key="1">
    <source>
        <dbReference type="ARBA" id="ARBA00010134"/>
    </source>
</evidence>
<feature type="domain" description="Caspase family p20" evidence="5">
    <location>
        <begin position="260"/>
        <end position="355"/>
    </location>
</feature>
<dbReference type="EMBL" id="JAUZQC010000013">
    <property type="protein sequence ID" value="KAK5861244.1"/>
    <property type="molecule type" value="Genomic_DNA"/>
</dbReference>
<organism evidence="6 7">
    <name type="scientific">Eleginops maclovinus</name>
    <name type="common">Patagonian blennie</name>
    <name type="synonym">Eleginus maclovinus</name>
    <dbReference type="NCBI Taxonomy" id="56733"/>
    <lineage>
        <taxon>Eukaryota</taxon>
        <taxon>Metazoa</taxon>
        <taxon>Chordata</taxon>
        <taxon>Craniata</taxon>
        <taxon>Vertebrata</taxon>
        <taxon>Euteleostomi</taxon>
        <taxon>Actinopterygii</taxon>
        <taxon>Neopterygii</taxon>
        <taxon>Teleostei</taxon>
        <taxon>Neoteleostei</taxon>
        <taxon>Acanthomorphata</taxon>
        <taxon>Eupercaria</taxon>
        <taxon>Perciformes</taxon>
        <taxon>Notothenioidei</taxon>
        <taxon>Eleginopidae</taxon>
        <taxon>Eleginops</taxon>
    </lineage>
</organism>
<dbReference type="Pfam" id="PF01335">
    <property type="entry name" value="DED"/>
    <property type="match status" value="1"/>
</dbReference>
<dbReference type="Pfam" id="PF00656">
    <property type="entry name" value="Peptidase_C14"/>
    <property type="match status" value="1"/>
</dbReference>
<dbReference type="InterPro" id="IPR001309">
    <property type="entry name" value="Pept_C14_p20"/>
</dbReference>
<dbReference type="InterPro" id="IPR015917">
    <property type="entry name" value="Pept_C14A"/>
</dbReference>
<dbReference type="PANTHER" id="PTHR48169:SF3">
    <property type="entry name" value="CASP8 AND FADD LIKE APOPTOSIS REGULATOR"/>
    <property type="match status" value="1"/>
</dbReference>